<evidence type="ECO:0000313" key="2">
    <source>
        <dbReference type="EMBL" id="MBU6081204.1"/>
    </source>
</evidence>
<comment type="caution">
    <text evidence="2">The sequence shown here is derived from an EMBL/GenBank/DDBJ whole genome shotgun (WGS) entry which is preliminary data.</text>
</comment>
<dbReference type="InterPro" id="IPR006016">
    <property type="entry name" value="UspA"/>
</dbReference>
<reference evidence="2 3" key="1">
    <citation type="journal article" date="2011" name="Int. J. Syst. Evol. Microbiol.">
        <title>Allobacillus halotolerans gen. nov., sp. nov. isolated from shrimp paste.</title>
        <authorList>
            <person name="Sheu S.Y."/>
            <person name="Arun A.B."/>
            <person name="Jiang S.R."/>
            <person name="Young C.C."/>
            <person name="Chen W.M."/>
        </authorList>
    </citation>
    <scope>NUCLEOTIDE SEQUENCE [LARGE SCALE GENOMIC DNA]</scope>
    <source>
        <strain evidence="2 3">LMG 24826</strain>
    </source>
</reference>
<dbReference type="Pfam" id="PF00582">
    <property type="entry name" value="Usp"/>
    <property type="match status" value="1"/>
</dbReference>
<name>A0ABS6GRC3_9BACI</name>
<evidence type="ECO:0000259" key="1">
    <source>
        <dbReference type="Pfam" id="PF00582"/>
    </source>
</evidence>
<gene>
    <name evidence="2" type="ORF">KQ486_09225</name>
</gene>
<accession>A0ABS6GRC3</accession>
<protein>
    <submittedName>
        <fullName evidence="2">Universal stress protein</fullName>
    </submittedName>
</protein>
<dbReference type="EMBL" id="JAHLZF010000012">
    <property type="protein sequence ID" value="MBU6081204.1"/>
    <property type="molecule type" value="Genomic_DNA"/>
</dbReference>
<evidence type="ECO:0000313" key="3">
    <source>
        <dbReference type="Proteomes" id="UP000812672"/>
    </source>
</evidence>
<organism evidence="2 3">
    <name type="scientific">Allobacillus halotolerans</name>
    <dbReference type="NCBI Taxonomy" id="570278"/>
    <lineage>
        <taxon>Bacteria</taxon>
        <taxon>Bacillati</taxon>
        <taxon>Bacillota</taxon>
        <taxon>Bacilli</taxon>
        <taxon>Bacillales</taxon>
        <taxon>Bacillaceae</taxon>
        <taxon>Allobacillus</taxon>
    </lineage>
</organism>
<proteinExistence type="predicted"/>
<keyword evidence="3" id="KW-1185">Reference proteome</keyword>
<feature type="domain" description="UspA" evidence="1">
    <location>
        <begin position="20"/>
        <end position="56"/>
    </location>
</feature>
<dbReference type="Proteomes" id="UP000812672">
    <property type="component" value="Unassembled WGS sequence"/>
</dbReference>
<sequence length="58" mass="6810">MLLFTTILCKNTFHVSLLEWIIVYRHKQTKRRRSFMLGSVSEAITRTAPCDVLIVRSE</sequence>